<gene>
    <name evidence="2" type="ORF">HNQ79_005102</name>
</gene>
<dbReference type="InterPro" id="IPR013120">
    <property type="entry name" value="FAR_NAD-bd"/>
</dbReference>
<dbReference type="Proteomes" id="UP000540423">
    <property type="component" value="Unassembled WGS sequence"/>
</dbReference>
<dbReference type="EMBL" id="JACHEM010000014">
    <property type="protein sequence ID" value="MBB6438590.1"/>
    <property type="molecule type" value="Genomic_DNA"/>
</dbReference>
<name>A0A7X0HJB9_9ACTN</name>
<accession>A0A7X0HJB9</accession>
<sequence>MHLLTGGTGFLGSHLLVRLLRRGEPVAVLYRGELDTARERLASALRATDLGPELPARNLDLLRMVRGDVAQPRLGMSPQAHRELAEEVTHLWHSAGCIAMASAPETLHAVNVTGTEHVLQFAAAAAHRPRILHVSTAYVAGGLLKGTAHEHDLTDRHGFLNSYEESKFLGEKAVHRFAHEHGLPVTIVRPSVLVTDSPRPADAPAHPFTSAQARLTRLARRDPARLVPGTRPGGRVQALLPGRTDATLNIVQVEYAADVIVHLAEQPPTGPVDTFHVTHPTATPLRRVLDAMEEICPWLQMSLVEEDRQETPGTIEQILTQIAMGAMPHAQLRREYARTRTDAAVHAAIAPPAVLDAGYLRASLGLRAAVPAAV</sequence>
<keyword evidence="3" id="KW-1185">Reference proteome</keyword>
<organism evidence="2 3">
    <name type="scientific">Streptomyces candidus</name>
    <dbReference type="NCBI Taxonomy" id="67283"/>
    <lineage>
        <taxon>Bacteria</taxon>
        <taxon>Bacillati</taxon>
        <taxon>Actinomycetota</taxon>
        <taxon>Actinomycetes</taxon>
        <taxon>Kitasatosporales</taxon>
        <taxon>Streptomycetaceae</taxon>
        <taxon>Streptomyces</taxon>
    </lineage>
</organism>
<proteinExistence type="predicted"/>
<reference evidence="2 3" key="1">
    <citation type="submission" date="2020-08" db="EMBL/GenBank/DDBJ databases">
        <title>Genomic Encyclopedia of Type Strains, Phase IV (KMG-IV): sequencing the most valuable type-strain genomes for metagenomic binning, comparative biology and taxonomic classification.</title>
        <authorList>
            <person name="Goeker M."/>
        </authorList>
    </citation>
    <scope>NUCLEOTIDE SEQUENCE [LARGE SCALE GENOMIC DNA]</scope>
    <source>
        <strain evidence="2 3">DSM 40141</strain>
    </source>
</reference>
<evidence type="ECO:0000313" key="2">
    <source>
        <dbReference type="EMBL" id="MBB6438590.1"/>
    </source>
</evidence>
<evidence type="ECO:0000259" key="1">
    <source>
        <dbReference type="Pfam" id="PF07993"/>
    </source>
</evidence>
<evidence type="ECO:0000313" key="3">
    <source>
        <dbReference type="Proteomes" id="UP000540423"/>
    </source>
</evidence>
<dbReference type="AlphaFoldDB" id="A0A7X0HJB9"/>
<dbReference type="RefSeq" id="WP_185034832.1">
    <property type="nucleotide sequence ID" value="NZ_BNBN01000006.1"/>
</dbReference>
<dbReference type="InterPro" id="IPR050177">
    <property type="entry name" value="Lipid_A_modif_metabolic_enz"/>
</dbReference>
<dbReference type="SUPFAM" id="SSF51735">
    <property type="entry name" value="NAD(P)-binding Rossmann-fold domains"/>
    <property type="match status" value="1"/>
</dbReference>
<dbReference type="Gene3D" id="3.40.50.720">
    <property type="entry name" value="NAD(P)-binding Rossmann-like Domain"/>
    <property type="match status" value="1"/>
</dbReference>
<dbReference type="InterPro" id="IPR036291">
    <property type="entry name" value="NAD(P)-bd_dom_sf"/>
</dbReference>
<protein>
    <submittedName>
        <fullName evidence="2">Thioester reductase-like protein</fullName>
    </submittedName>
</protein>
<dbReference type="PANTHER" id="PTHR43245">
    <property type="entry name" value="BIFUNCTIONAL POLYMYXIN RESISTANCE PROTEIN ARNA"/>
    <property type="match status" value="1"/>
</dbReference>
<feature type="domain" description="Thioester reductase (TE)" evidence="1">
    <location>
        <begin position="4"/>
        <end position="197"/>
    </location>
</feature>
<dbReference type="Pfam" id="PF07993">
    <property type="entry name" value="NAD_binding_4"/>
    <property type="match status" value="1"/>
</dbReference>
<comment type="caution">
    <text evidence="2">The sequence shown here is derived from an EMBL/GenBank/DDBJ whole genome shotgun (WGS) entry which is preliminary data.</text>
</comment>